<dbReference type="Pfam" id="PF04117">
    <property type="entry name" value="Mpv17_PMP22"/>
    <property type="match status" value="1"/>
</dbReference>
<evidence type="ECO:0000256" key="7">
    <source>
        <dbReference type="SAM" id="MobiDB-lite"/>
    </source>
</evidence>
<dbReference type="PANTHER" id="PTHR11266">
    <property type="entry name" value="PEROXISOMAL MEMBRANE PROTEIN 2, PXMP2 MPV17"/>
    <property type="match status" value="1"/>
</dbReference>
<keyword evidence="4" id="KW-1133">Transmembrane helix</keyword>
<sequence length="268" mass="29069">MAVCAAVRTAFRRQIQNLEKFRQRRPHSSKVNGAKPIQSAQQQAPITPPAKIQPPPLWLRLGPLTRAAQAYGRTHQKRPYTTQILTSLFIFLCGDISAQSIGGDEHDFGRTARALFIGGTSSVPSYLWVVYLSNSFNFASRALSIAARVAVNQIVFAPLFNTYFFGTQAVLSGASPSEIWERLVKTVPPSIANSVKLWPAVMAINFAFVPLPFRSMFSGTVAVGWQTYLSWLNKKAEESIAAEAEAAAVATVGKVEEVAASAIAKAAA</sequence>
<evidence type="ECO:0000256" key="3">
    <source>
        <dbReference type="ARBA" id="ARBA00022692"/>
    </source>
</evidence>
<evidence type="ECO:0000256" key="1">
    <source>
        <dbReference type="ARBA" id="ARBA00004141"/>
    </source>
</evidence>
<accession>A0ABR0FB62</accession>
<comment type="subcellular location">
    <subcellularLocation>
        <location evidence="1">Membrane</location>
        <topology evidence="1">Multi-pass membrane protein</topology>
    </subcellularLocation>
</comment>
<keyword evidence="3" id="KW-0812">Transmembrane</keyword>
<dbReference type="Proteomes" id="UP001322138">
    <property type="component" value="Unassembled WGS sequence"/>
</dbReference>
<organism evidence="8 9">
    <name type="scientific">Podospora bellae-mahoneyi</name>
    <dbReference type="NCBI Taxonomy" id="2093777"/>
    <lineage>
        <taxon>Eukaryota</taxon>
        <taxon>Fungi</taxon>
        <taxon>Dikarya</taxon>
        <taxon>Ascomycota</taxon>
        <taxon>Pezizomycotina</taxon>
        <taxon>Sordariomycetes</taxon>
        <taxon>Sordariomycetidae</taxon>
        <taxon>Sordariales</taxon>
        <taxon>Podosporaceae</taxon>
        <taxon>Podospora</taxon>
    </lineage>
</organism>
<dbReference type="InterPro" id="IPR007248">
    <property type="entry name" value="Mpv17_PMP22"/>
</dbReference>
<dbReference type="GeneID" id="87900705"/>
<gene>
    <name evidence="8" type="ORF">QC761_607910</name>
</gene>
<keyword evidence="5" id="KW-0472">Membrane</keyword>
<comment type="similarity">
    <text evidence="2 6">Belongs to the peroxisomal membrane protein PXMP2/4 family.</text>
</comment>
<keyword evidence="9" id="KW-1185">Reference proteome</keyword>
<protein>
    <recommendedName>
        <fullName evidence="10">Glomerulosclerosis protein Mpv17</fullName>
    </recommendedName>
</protein>
<name>A0ABR0FB62_9PEZI</name>
<evidence type="ECO:0000256" key="2">
    <source>
        <dbReference type="ARBA" id="ARBA00006824"/>
    </source>
</evidence>
<evidence type="ECO:0000256" key="5">
    <source>
        <dbReference type="ARBA" id="ARBA00023136"/>
    </source>
</evidence>
<dbReference type="RefSeq" id="XP_062729887.1">
    <property type="nucleotide sequence ID" value="XM_062881223.1"/>
</dbReference>
<evidence type="ECO:0000313" key="9">
    <source>
        <dbReference type="Proteomes" id="UP001322138"/>
    </source>
</evidence>
<evidence type="ECO:0000256" key="4">
    <source>
        <dbReference type="ARBA" id="ARBA00022989"/>
    </source>
</evidence>
<evidence type="ECO:0000313" key="8">
    <source>
        <dbReference type="EMBL" id="KAK4640911.1"/>
    </source>
</evidence>
<dbReference type="PANTHER" id="PTHR11266:SF113">
    <property type="entry name" value="MEMBRANE PROTEIN, MPV17_PMP22 FAMILY, PUTATIVE (AFU_ORTHOLOGUE AFUA_1G13840)-RELATED"/>
    <property type="match status" value="1"/>
</dbReference>
<comment type="caution">
    <text evidence="8">The sequence shown here is derived from an EMBL/GenBank/DDBJ whole genome shotgun (WGS) entry which is preliminary data.</text>
</comment>
<feature type="region of interest" description="Disordered" evidence="7">
    <location>
        <begin position="21"/>
        <end position="54"/>
    </location>
</feature>
<evidence type="ECO:0008006" key="10">
    <source>
        <dbReference type="Google" id="ProtNLM"/>
    </source>
</evidence>
<reference evidence="8 9" key="1">
    <citation type="journal article" date="2023" name="bioRxiv">
        <title>High-quality genome assemblies of four members of thePodospora anserinaspecies complex.</title>
        <authorList>
            <person name="Ament-Velasquez S.L."/>
            <person name="Vogan A.A."/>
            <person name="Wallerman O."/>
            <person name="Hartmann F."/>
            <person name="Gautier V."/>
            <person name="Silar P."/>
            <person name="Giraud T."/>
            <person name="Johannesson H."/>
        </authorList>
    </citation>
    <scope>NUCLEOTIDE SEQUENCE [LARGE SCALE GENOMIC DNA]</scope>
    <source>
        <strain evidence="8 9">CBS 112042</strain>
    </source>
</reference>
<dbReference type="EMBL" id="JAFFGZ010000008">
    <property type="protein sequence ID" value="KAK4640911.1"/>
    <property type="molecule type" value="Genomic_DNA"/>
</dbReference>
<proteinExistence type="inferred from homology"/>
<evidence type="ECO:0000256" key="6">
    <source>
        <dbReference type="RuleBase" id="RU363053"/>
    </source>
</evidence>
<feature type="compositionally biased region" description="Low complexity" evidence="7">
    <location>
        <begin position="34"/>
        <end position="45"/>
    </location>
</feature>